<dbReference type="AlphaFoldDB" id="A0A368FI32"/>
<name>A0A368FI32_ANCCA</name>
<accession>A0A368FI32</accession>
<organism evidence="1 2">
    <name type="scientific">Ancylostoma caninum</name>
    <name type="common">Dog hookworm</name>
    <dbReference type="NCBI Taxonomy" id="29170"/>
    <lineage>
        <taxon>Eukaryota</taxon>
        <taxon>Metazoa</taxon>
        <taxon>Ecdysozoa</taxon>
        <taxon>Nematoda</taxon>
        <taxon>Chromadorea</taxon>
        <taxon>Rhabditida</taxon>
        <taxon>Rhabditina</taxon>
        <taxon>Rhabditomorpha</taxon>
        <taxon>Strongyloidea</taxon>
        <taxon>Ancylostomatidae</taxon>
        <taxon>Ancylostomatinae</taxon>
        <taxon>Ancylostoma</taxon>
    </lineage>
</organism>
<keyword evidence="2" id="KW-1185">Reference proteome</keyword>
<evidence type="ECO:0000313" key="2">
    <source>
        <dbReference type="Proteomes" id="UP000252519"/>
    </source>
</evidence>
<dbReference type="EMBL" id="JOJR01001200">
    <property type="protein sequence ID" value="RCN31874.1"/>
    <property type="molecule type" value="Genomic_DNA"/>
</dbReference>
<evidence type="ECO:0000313" key="1">
    <source>
        <dbReference type="EMBL" id="RCN31874.1"/>
    </source>
</evidence>
<dbReference type="Proteomes" id="UP000252519">
    <property type="component" value="Unassembled WGS sequence"/>
</dbReference>
<protein>
    <submittedName>
        <fullName evidence="1">Uncharacterized protein</fullName>
    </submittedName>
</protein>
<proteinExistence type="predicted"/>
<reference evidence="1 2" key="1">
    <citation type="submission" date="2014-10" db="EMBL/GenBank/DDBJ databases">
        <title>Draft genome of the hookworm Ancylostoma caninum.</title>
        <authorList>
            <person name="Mitreva M."/>
        </authorList>
    </citation>
    <scope>NUCLEOTIDE SEQUENCE [LARGE SCALE GENOMIC DNA]</scope>
    <source>
        <strain evidence="1 2">Baltimore</strain>
    </source>
</reference>
<comment type="caution">
    <text evidence="1">The sequence shown here is derived from an EMBL/GenBank/DDBJ whole genome shotgun (WGS) entry which is preliminary data.</text>
</comment>
<gene>
    <name evidence="1" type="ORF">ANCCAN_22333</name>
</gene>
<sequence>MLMNCLQTLRDMNGSVDILAMGAMYRFLGRNDHISINKILDIAANADEGEKAWCELLARIRMFCNANRQFAATIKVDKAVIDDHTREGMKFHDIQLGVFVSARIDVFFFDLYVFLPPSGIKCVLAEVLKDMTIKLAGQLRDVAYHFVHAAMPLMFNKKESLCLSGSGNSSSLGHFTMNDSDVFPLAHAIRSSYGVTAESETSRLLIIKLKDHSRVQMGNYFDALRKAYFAKNRDRFSTAIGRSRATIMAQQLKQDLKEHYHPRGIEWLS</sequence>